<organism evidence="2 3">
    <name type="scientific">Podospora didyma</name>
    <dbReference type="NCBI Taxonomy" id="330526"/>
    <lineage>
        <taxon>Eukaryota</taxon>
        <taxon>Fungi</taxon>
        <taxon>Dikarya</taxon>
        <taxon>Ascomycota</taxon>
        <taxon>Pezizomycotina</taxon>
        <taxon>Sordariomycetes</taxon>
        <taxon>Sordariomycetidae</taxon>
        <taxon>Sordariales</taxon>
        <taxon>Podosporaceae</taxon>
        <taxon>Podospora</taxon>
    </lineage>
</organism>
<keyword evidence="1" id="KW-0472">Membrane</keyword>
<evidence type="ECO:0000313" key="3">
    <source>
        <dbReference type="Proteomes" id="UP001285441"/>
    </source>
</evidence>
<sequence>MPLILTALNGTLSNNTLTDYINVCHDILSLLTNLFYVRLFINVVRHLLSDERVRKLPMLYDLYQRVWHIVLFLEVLFLNMGFLWTTSNFVWHFFVIQTVIFGSKKLLELFNDDGDNKGDLKK</sequence>
<dbReference type="EMBL" id="JAULSW010000002">
    <property type="protein sequence ID" value="KAK3390007.1"/>
    <property type="molecule type" value="Genomic_DNA"/>
</dbReference>
<name>A0AAE0U400_9PEZI</name>
<dbReference type="AlphaFoldDB" id="A0AAE0U400"/>
<evidence type="ECO:0000313" key="2">
    <source>
        <dbReference type="EMBL" id="KAK3390007.1"/>
    </source>
</evidence>
<feature type="transmembrane region" description="Helical" evidence="1">
    <location>
        <begin position="62"/>
        <end position="83"/>
    </location>
</feature>
<feature type="transmembrane region" description="Helical" evidence="1">
    <location>
        <begin position="20"/>
        <end position="41"/>
    </location>
</feature>
<protein>
    <submittedName>
        <fullName evidence="2">Uncharacterized protein</fullName>
    </submittedName>
</protein>
<reference evidence="2" key="2">
    <citation type="submission" date="2023-06" db="EMBL/GenBank/DDBJ databases">
        <authorList>
            <consortium name="Lawrence Berkeley National Laboratory"/>
            <person name="Haridas S."/>
            <person name="Hensen N."/>
            <person name="Bonometti L."/>
            <person name="Westerberg I."/>
            <person name="Brannstrom I.O."/>
            <person name="Guillou S."/>
            <person name="Cros-Aarteil S."/>
            <person name="Calhoun S."/>
            <person name="Kuo A."/>
            <person name="Mondo S."/>
            <person name="Pangilinan J."/>
            <person name="Riley R."/>
            <person name="LaButti K."/>
            <person name="Andreopoulos B."/>
            <person name="Lipzen A."/>
            <person name="Chen C."/>
            <person name="Yanf M."/>
            <person name="Daum C."/>
            <person name="Ng V."/>
            <person name="Clum A."/>
            <person name="Steindorff A."/>
            <person name="Ohm R."/>
            <person name="Martin F."/>
            <person name="Silar P."/>
            <person name="Natvig D."/>
            <person name="Lalanne C."/>
            <person name="Gautier V."/>
            <person name="Ament-velasquez S.L."/>
            <person name="Kruys A."/>
            <person name="Hutchinson M.I."/>
            <person name="Powell A.J."/>
            <person name="Barry K."/>
            <person name="Miller A.N."/>
            <person name="Grigoriev I.V."/>
            <person name="Debuchy R."/>
            <person name="Gladieux P."/>
            <person name="Thoren M.H."/>
            <person name="Johannesson H."/>
        </authorList>
    </citation>
    <scope>NUCLEOTIDE SEQUENCE</scope>
    <source>
        <strain evidence="2">CBS 232.78</strain>
    </source>
</reference>
<keyword evidence="3" id="KW-1185">Reference proteome</keyword>
<reference evidence="2" key="1">
    <citation type="journal article" date="2023" name="Mol. Phylogenet. Evol.">
        <title>Genome-scale phylogeny and comparative genomics of the fungal order Sordariales.</title>
        <authorList>
            <person name="Hensen N."/>
            <person name="Bonometti L."/>
            <person name="Westerberg I."/>
            <person name="Brannstrom I.O."/>
            <person name="Guillou S."/>
            <person name="Cros-Aarteil S."/>
            <person name="Calhoun S."/>
            <person name="Haridas S."/>
            <person name="Kuo A."/>
            <person name="Mondo S."/>
            <person name="Pangilinan J."/>
            <person name="Riley R."/>
            <person name="LaButti K."/>
            <person name="Andreopoulos B."/>
            <person name="Lipzen A."/>
            <person name="Chen C."/>
            <person name="Yan M."/>
            <person name="Daum C."/>
            <person name="Ng V."/>
            <person name="Clum A."/>
            <person name="Steindorff A."/>
            <person name="Ohm R.A."/>
            <person name="Martin F."/>
            <person name="Silar P."/>
            <person name="Natvig D.O."/>
            <person name="Lalanne C."/>
            <person name="Gautier V."/>
            <person name="Ament-Velasquez S.L."/>
            <person name="Kruys A."/>
            <person name="Hutchinson M.I."/>
            <person name="Powell A.J."/>
            <person name="Barry K."/>
            <person name="Miller A.N."/>
            <person name="Grigoriev I.V."/>
            <person name="Debuchy R."/>
            <person name="Gladieux P."/>
            <person name="Hiltunen Thoren M."/>
            <person name="Johannesson H."/>
        </authorList>
    </citation>
    <scope>NUCLEOTIDE SEQUENCE</scope>
    <source>
        <strain evidence="2">CBS 232.78</strain>
    </source>
</reference>
<gene>
    <name evidence="2" type="ORF">B0H63DRAFT_446163</name>
</gene>
<evidence type="ECO:0000256" key="1">
    <source>
        <dbReference type="SAM" id="Phobius"/>
    </source>
</evidence>
<keyword evidence="1" id="KW-1133">Transmembrane helix</keyword>
<proteinExistence type="predicted"/>
<keyword evidence="1" id="KW-0812">Transmembrane</keyword>
<dbReference type="Proteomes" id="UP001285441">
    <property type="component" value="Unassembled WGS sequence"/>
</dbReference>
<comment type="caution">
    <text evidence="2">The sequence shown here is derived from an EMBL/GenBank/DDBJ whole genome shotgun (WGS) entry which is preliminary data.</text>
</comment>
<accession>A0AAE0U400</accession>